<evidence type="ECO:0000313" key="7">
    <source>
        <dbReference type="Proteomes" id="UP000198607"/>
    </source>
</evidence>
<dbReference type="CDD" id="cd06257">
    <property type="entry name" value="DnaJ"/>
    <property type="match status" value="1"/>
</dbReference>
<sequence>MDFNADYFALFDLPRRFRIDAAQLDARYRDVQAQVHPDRFADADDAQRRLSLQWATRANEAYLALKKPLSRAIYLLELAGQGIDLADNRAMSAEFLVEQMEWRETVAEARAAQAAPELEDLDQRVRASIRSGYEELADLLDDRKDLVQASDRVRRLMFLERLLVDIDEALEAVEA</sequence>
<dbReference type="GO" id="GO:0044571">
    <property type="term" value="P:[2Fe-2S] cluster assembly"/>
    <property type="evidence" value="ECO:0007669"/>
    <property type="project" value="InterPro"/>
</dbReference>
<dbReference type="Proteomes" id="UP000198607">
    <property type="component" value="Unassembled WGS sequence"/>
</dbReference>
<name>A0A1G8CRC7_9RHOO</name>
<dbReference type="STRING" id="83767.SAMN05660652_01726"/>
<comment type="function">
    <text evidence="3 4">Co-chaperone involved in the maturation of iron-sulfur cluster-containing proteins. Seems to help targeting proteins to be folded toward HscA.</text>
</comment>
<dbReference type="InterPro" id="IPR004640">
    <property type="entry name" value="HscB"/>
</dbReference>
<proteinExistence type="inferred from homology"/>
<dbReference type="GO" id="GO:1990230">
    <property type="term" value="C:iron-sulfur cluster transfer complex"/>
    <property type="evidence" value="ECO:0007669"/>
    <property type="project" value="TreeGrafter"/>
</dbReference>
<dbReference type="NCBIfam" id="TIGR00714">
    <property type="entry name" value="hscB"/>
    <property type="match status" value="1"/>
</dbReference>
<dbReference type="InterPro" id="IPR001623">
    <property type="entry name" value="DnaJ_domain"/>
</dbReference>
<feature type="domain" description="J" evidence="5">
    <location>
        <begin position="6"/>
        <end position="78"/>
    </location>
</feature>
<comment type="subunit">
    <text evidence="4">Interacts with HscA and stimulates its ATPase activity.</text>
</comment>
<dbReference type="Pfam" id="PF07743">
    <property type="entry name" value="HSCB_C"/>
    <property type="match status" value="1"/>
</dbReference>
<dbReference type="NCBIfam" id="NF002935">
    <property type="entry name" value="PRK03578.1"/>
    <property type="match status" value="1"/>
</dbReference>
<dbReference type="Gene3D" id="1.20.1280.20">
    <property type="entry name" value="HscB, C-terminal domain"/>
    <property type="match status" value="1"/>
</dbReference>
<dbReference type="GO" id="GO:0006457">
    <property type="term" value="P:protein folding"/>
    <property type="evidence" value="ECO:0007669"/>
    <property type="project" value="UniProtKB-UniRule"/>
</dbReference>
<dbReference type="SUPFAM" id="SSF46565">
    <property type="entry name" value="Chaperone J-domain"/>
    <property type="match status" value="1"/>
</dbReference>
<evidence type="ECO:0000259" key="5">
    <source>
        <dbReference type="PROSITE" id="PS50076"/>
    </source>
</evidence>
<dbReference type="GO" id="GO:0051259">
    <property type="term" value="P:protein complex oligomerization"/>
    <property type="evidence" value="ECO:0007669"/>
    <property type="project" value="InterPro"/>
</dbReference>
<dbReference type="InterPro" id="IPR036386">
    <property type="entry name" value="HscB_C_sf"/>
</dbReference>
<dbReference type="InterPro" id="IPR009073">
    <property type="entry name" value="HscB_oligo_C"/>
</dbReference>
<dbReference type="PANTHER" id="PTHR14021">
    <property type="entry name" value="IRON-SULFUR CLUSTER CO-CHAPERONE PROTEIN HSCB"/>
    <property type="match status" value="1"/>
</dbReference>
<dbReference type="PANTHER" id="PTHR14021:SF15">
    <property type="entry name" value="IRON-SULFUR CLUSTER CO-CHAPERONE PROTEIN HSCB"/>
    <property type="match status" value="1"/>
</dbReference>
<dbReference type="SUPFAM" id="SSF47144">
    <property type="entry name" value="HSC20 (HSCB), C-terminal oligomerisation domain"/>
    <property type="match status" value="1"/>
</dbReference>
<dbReference type="RefSeq" id="WP_091936604.1">
    <property type="nucleotide sequence ID" value="NZ_FNCY01000006.1"/>
</dbReference>
<accession>A0A1G8CRC7</accession>
<evidence type="ECO:0000256" key="2">
    <source>
        <dbReference type="ARBA" id="ARBA00023186"/>
    </source>
</evidence>
<reference evidence="6 7" key="1">
    <citation type="submission" date="2016-10" db="EMBL/GenBank/DDBJ databases">
        <authorList>
            <person name="de Groot N.N."/>
        </authorList>
    </citation>
    <scope>NUCLEOTIDE SEQUENCE [LARGE SCALE GENOMIC DNA]</scope>
    <source>
        <strain evidence="6 7">DSM 5885</strain>
    </source>
</reference>
<evidence type="ECO:0000313" key="6">
    <source>
        <dbReference type="EMBL" id="SDH47904.1"/>
    </source>
</evidence>
<comment type="similarity">
    <text evidence="1 4">Belongs to the HscB family.</text>
</comment>
<dbReference type="Gene3D" id="1.10.287.110">
    <property type="entry name" value="DnaJ domain"/>
    <property type="match status" value="1"/>
</dbReference>
<evidence type="ECO:0000256" key="4">
    <source>
        <dbReference type="HAMAP-Rule" id="MF_00682"/>
    </source>
</evidence>
<dbReference type="SMART" id="SM00271">
    <property type="entry name" value="DnaJ"/>
    <property type="match status" value="1"/>
</dbReference>
<dbReference type="OrthoDB" id="287587at2"/>
<dbReference type="GO" id="GO:0051087">
    <property type="term" value="F:protein-folding chaperone binding"/>
    <property type="evidence" value="ECO:0007669"/>
    <property type="project" value="InterPro"/>
</dbReference>
<dbReference type="InterPro" id="IPR036869">
    <property type="entry name" value="J_dom_sf"/>
</dbReference>
<protein>
    <recommendedName>
        <fullName evidence="4">Co-chaperone protein HscB homolog</fullName>
    </recommendedName>
</protein>
<dbReference type="PROSITE" id="PS50076">
    <property type="entry name" value="DNAJ_2"/>
    <property type="match status" value="1"/>
</dbReference>
<evidence type="ECO:0000256" key="1">
    <source>
        <dbReference type="ARBA" id="ARBA00010476"/>
    </source>
</evidence>
<organism evidence="6 7">
    <name type="scientific">Propionivibrio dicarboxylicus</name>
    <dbReference type="NCBI Taxonomy" id="83767"/>
    <lineage>
        <taxon>Bacteria</taxon>
        <taxon>Pseudomonadati</taxon>
        <taxon>Pseudomonadota</taxon>
        <taxon>Betaproteobacteria</taxon>
        <taxon>Rhodocyclales</taxon>
        <taxon>Rhodocyclaceae</taxon>
        <taxon>Propionivibrio</taxon>
    </lineage>
</organism>
<keyword evidence="7" id="KW-1185">Reference proteome</keyword>
<dbReference type="AlphaFoldDB" id="A0A1G8CRC7"/>
<gene>
    <name evidence="4" type="primary">hscB</name>
    <name evidence="6" type="ORF">SAMN05660652_01726</name>
</gene>
<dbReference type="EMBL" id="FNCY01000006">
    <property type="protein sequence ID" value="SDH47904.1"/>
    <property type="molecule type" value="Genomic_DNA"/>
</dbReference>
<dbReference type="GO" id="GO:0001671">
    <property type="term" value="F:ATPase activator activity"/>
    <property type="evidence" value="ECO:0007669"/>
    <property type="project" value="InterPro"/>
</dbReference>
<keyword evidence="2 4" id="KW-0143">Chaperone</keyword>
<dbReference type="HAMAP" id="MF_00682">
    <property type="entry name" value="HscB"/>
    <property type="match status" value="1"/>
</dbReference>
<evidence type="ECO:0000256" key="3">
    <source>
        <dbReference type="ARBA" id="ARBA00025596"/>
    </source>
</evidence>